<evidence type="ECO:0000313" key="2">
    <source>
        <dbReference type="Proteomes" id="UP000774326"/>
    </source>
</evidence>
<comment type="caution">
    <text evidence="1">The sequence shown here is derived from an EMBL/GenBank/DDBJ whole genome shotgun (WGS) entry which is preliminary data.</text>
</comment>
<protein>
    <submittedName>
        <fullName evidence="1">Uncharacterized protein</fullName>
    </submittedName>
</protein>
<name>A0A9P8Q7B3_WICPI</name>
<reference evidence="1" key="1">
    <citation type="journal article" date="2021" name="Open Biol.">
        <title>Shared evolutionary footprints suggest mitochondrial oxidative damage underlies multiple complex I losses in fungi.</title>
        <authorList>
            <person name="Schikora-Tamarit M.A."/>
            <person name="Marcet-Houben M."/>
            <person name="Nosek J."/>
            <person name="Gabaldon T."/>
        </authorList>
    </citation>
    <scope>NUCLEOTIDE SEQUENCE</scope>
    <source>
        <strain evidence="1">CBS2887</strain>
    </source>
</reference>
<sequence length="116" mass="12591">MLASHKGCNHHGETGSGVGFTIAAGETNINFFTESEYFKAGSAVGADDLLYWDFSVVDFGCLVVAWAACLSEVVAAEGGMAVLDEMLWNKVESLSVIIVIRRKLWFDDILRLVACI</sequence>
<dbReference type="EMBL" id="JAEUBG010001919">
    <property type="protein sequence ID" value="KAH3685553.1"/>
    <property type="molecule type" value="Genomic_DNA"/>
</dbReference>
<dbReference type="Proteomes" id="UP000774326">
    <property type="component" value="Unassembled WGS sequence"/>
</dbReference>
<evidence type="ECO:0000313" key="1">
    <source>
        <dbReference type="EMBL" id="KAH3685553.1"/>
    </source>
</evidence>
<reference evidence="1" key="2">
    <citation type="submission" date="2021-01" db="EMBL/GenBank/DDBJ databases">
        <authorList>
            <person name="Schikora-Tamarit M.A."/>
        </authorList>
    </citation>
    <scope>NUCLEOTIDE SEQUENCE</scope>
    <source>
        <strain evidence="1">CBS2887</strain>
    </source>
</reference>
<proteinExistence type="predicted"/>
<accession>A0A9P8Q7B3</accession>
<dbReference type="AlphaFoldDB" id="A0A9P8Q7B3"/>
<organism evidence="1 2">
    <name type="scientific">Wickerhamomyces pijperi</name>
    <name type="common">Yeast</name>
    <name type="synonym">Pichia pijperi</name>
    <dbReference type="NCBI Taxonomy" id="599730"/>
    <lineage>
        <taxon>Eukaryota</taxon>
        <taxon>Fungi</taxon>
        <taxon>Dikarya</taxon>
        <taxon>Ascomycota</taxon>
        <taxon>Saccharomycotina</taxon>
        <taxon>Saccharomycetes</taxon>
        <taxon>Phaffomycetales</taxon>
        <taxon>Wickerhamomycetaceae</taxon>
        <taxon>Wickerhamomyces</taxon>
    </lineage>
</organism>
<keyword evidence="2" id="KW-1185">Reference proteome</keyword>
<gene>
    <name evidence="1" type="ORF">WICPIJ_003479</name>
</gene>